<reference evidence="2 3" key="1">
    <citation type="submission" date="2014-01" db="EMBL/GenBank/DDBJ databases">
        <title>Plasmidome dynamics in the species complex Clostridium novyi sensu lato converts strains of independent lineages into distinctly different pathogens.</title>
        <authorList>
            <person name="Skarin H."/>
            <person name="Segerman B."/>
        </authorList>
    </citation>
    <scope>NUCLEOTIDE SEQUENCE [LARGE SCALE GENOMIC DNA]</scope>
    <source>
        <strain evidence="2 3">4552</strain>
    </source>
</reference>
<proteinExistence type="predicted"/>
<evidence type="ECO:0000313" key="2">
    <source>
        <dbReference type="EMBL" id="KGM92806.1"/>
    </source>
</evidence>
<dbReference type="OrthoDB" id="1701852at2"/>
<dbReference type="Proteomes" id="UP000030012">
    <property type="component" value="Unassembled WGS sequence"/>
</dbReference>
<evidence type="ECO:0000313" key="3">
    <source>
        <dbReference type="Proteomes" id="UP000030012"/>
    </source>
</evidence>
<protein>
    <recommendedName>
        <fullName evidence="4">Lantibiotic immunity ABC transporter MutG family permease subunit</fullName>
    </recommendedName>
</protein>
<organism evidence="2 3">
    <name type="scientific">Clostridium novyi A str. 4552</name>
    <dbReference type="NCBI Taxonomy" id="1444289"/>
    <lineage>
        <taxon>Bacteria</taxon>
        <taxon>Bacillati</taxon>
        <taxon>Bacillota</taxon>
        <taxon>Clostridia</taxon>
        <taxon>Eubacteriales</taxon>
        <taxon>Clostridiaceae</taxon>
        <taxon>Clostridium</taxon>
    </lineage>
</organism>
<dbReference type="NCBIfam" id="TIGR03733">
    <property type="entry name" value="lanti_perm_MutG"/>
    <property type="match status" value="1"/>
</dbReference>
<dbReference type="Pfam" id="PF12730">
    <property type="entry name" value="ABC2_membrane_4"/>
    <property type="match status" value="1"/>
</dbReference>
<comment type="caution">
    <text evidence="2">The sequence shown here is derived from an EMBL/GenBank/DDBJ whole genome shotgun (WGS) entry which is preliminary data.</text>
</comment>
<dbReference type="EMBL" id="JENJ01000117">
    <property type="protein sequence ID" value="KGM92806.1"/>
    <property type="molecule type" value="Genomic_DNA"/>
</dbReference>
<name>A0A0A0HXL3_CLONO</name>
<keyword evidence="1" id="KW-0472">Membrane</keyword>
<feature type="transmembrane region" description="Helical" evidence="1">
    <location>
        <begin position="221"/>
        <end position="241"/>
    </location>
</feature>
<feature type="transmembrane region" description="Helical" evidence="1">
    <location>
        <begin position="163"/>
        <end position="183"/>
    </location>
</feature>
<dbReference type="InterPro" id="IPR022294">
    <property type="entry name" value="ABC-transptr_permeasesu"/>
</dbReference>
<keyword evidence="1" id="KW-0812">Transmembrane</keyword>
<gene>
    <name evidence="2" type="ORF">Z968_12755</name>
</gene>
<accession>A0A0A0HXL3</accession>
<dbReference type="CDD" id="cd21808">
    <property type="entry name" value="ABC-2_lan_permease_MutG"/>
    <property type="match status" value="1"/>
</dbReference>
<sequence length="251" mass="28378">MIEFKKLIKADIIKFKSTQIPWMHLYIPILGLIIFLSYYSYTPWTSFSKISAYLQVLSITFPMLIGIITSIVAEQEYIAGGFKNILIASETKNLSIMSKFTLCLLFGSLSTILAVVGFYIGYSFIDSNIYPIYINLAIVAILIGSNIFLYILHLFLSFRFSKAVSIGVGIAESLVAALFLTGMGDGRWPFLPSSWSIRFTSSLLMKYQSAEDILLDQDLKLGIIISIVLTFISFVIMLVWFKNWEGNRTEE</sequence>
<evidence type="ECO:0000256" key="1">
    <source>
        <dbReference type="SAM" id="Phobius"/>
    </source>
</evidence>
<feature type="transmembrane region" description="Helical" evidence="1">
    <location>
        <begin position="100"/>
        <end position="120"/>
    </location>
</feature>
<feature type="transmembrane region" description="Helical" evidence="1">
    <location>
        <begin position="21"/>
        <end position="41"/>
    </location>
</feature>
<feature type="transmembrane region" description="Helical" evidence="1">
    <location>
        <begin position="53"/>
        <end position="73"/>
    </location>
</feature>
<dbReference type="RefSeq" id="WP_018579537.1">
    <property type="nucleotide sequence ID" value="NZ_JENJ01000117.1"/>
</dbReference>
<evidence type="ECO:0008006" key="4">
    <source>
        <dbReference type="Google" id="ProtNLM"/>
    </source>
</evidence>
<keyword evidence="1" id="KW-1133">Transmembrane helix</keyword>
<feature type="transmembrane region" description="Helical" evidence="1">
    <location>
        <begin position="132"/>
        <end position="156"/>
    </location>
</feature>
<dbReference type="AlphaFoldDB" id="A0A0A0HXL3"/>